<proteinExistence type="predicted"/>
<dbReference type="EMBL" id="CAJNNW010026702">
    <property type="protein sequence ID" value="CAE8687153.1"/>
    <property type="molecule type" value="Genomic_DNA"/>
</dbReference>
<feature type="transmembrane region" description="Helical" evidence="1">
    <location>
        <begin position="55"/>
        <end position="88"/>
    </location>
</feature>
<dbReference type="AlphaFoldDB" id="A0A813JX65"/>
<accession>A0A813JX65</accession>
<dbReference type="Proteomes" id="UP000626109">
    <property type="component" value="Unassembled WGS sequence"/>
</dbReference>
<evidence type="ECO:0000313" key="3">
    <source>
        <dbReference type="Proteomes" id="UP000626109"/>
    </source>
</evidence>
<keyword evidence="1" id="KW-1133">Transmembrane helix</keyword>
<reference evidence="2" key="1">
    <citation type="submission" date="2021-02" db="EMBL/GenBank/DDBJ databases">
        <authorList>
            <person name="Dougan E. K."/>
            <person name="Rhodes N."/>
            <person name="Thang M."/>
            <person name="Chan C."/>
        </authorList>
    </citation>
    <scope>NUCLEOTIDE SEQUENCE</scope>
</reference>
<comment type="caution">
    <text evidence="2">The sequence shown here is derived from an EMBL/GenBank/DDBJ whole genome shotgun (WGS) entry which is preliminary data.</text>
</comment>
<keyword evidence="1" id="KW-0472">Membrane</keyword>
<evidence type="ECO:0000256" key="1">
    <source>
        <dbReference type="SAM" id="Phobius"/>
    </source>
</evidence>
<name>A0A813JX65_POLGL</name>
<gene>
    <name evidence="2" type="ORF">PGLA2088_LOCUS25332</name>
</gene>
<evidence type="ECO:0000313" key="2">
    <source>
        <dbReference type="EMBL" id="CAE8687153.1"/>
    </source>
</evidence>
<organism evidence="2 3">
    <name type="scientific">Polarella glacialis</name>
    <name type="common">Dinoflagellate</name>
    <dbReference type="NCBI Taxonomy" id="89957"/>
    <lineage>
        <taxon>Eukaryota</taxon>
        <taxon>Sar</taxon>
        <taxon>Alveolata</taxon>
        <taxon>Dinophyceae</taxon>
        <taxon>Suessiales</taxon>
        <taxon>Suessiaceae</taxon>
        <taxon>Polarella</taxon>
    </lineage>
</organism>
<protein>
    <submittedName>
        <fullName evidence="2">Uncharacterized protein</fullName>
    </submittedName>
</protein>
<keyword evidence="1" id="KW-0812">Transmembrane</keyword>
<sequence>MPCAEQSCITDLWSKCWTGDPCCSCWHIVAPTIPRPNNFCAGDCVRRCCVFFVLFPLFCLFVCFVCLFVCLFLFVVVVVVVFVCLVAFNFVMIPHRLGPRDSHLFIYFSV</sequence>